<evidence type="ECO:0000313" key="2">
    <source>
        <dbReference type="EMBL" id="MCF7223273.1"/>
    </source>
</evidence>
<comment type="caution">
    <text evidence="2">The sequence shown here is derived from an EMBL/GenBank/DDBJ whole genome shotgun (WGS) entry which is preliminary data.</text>
</comment>
<keyword evidence="3" id="KW-1185">Reference proteome</keyword>
<gene>
    <name evidence="2" type="ORF">L3V18_15965</name>
</gene>
<reference evidence="2 3" key="2">
    <citation type="submission" date="2022-01" db="EMBL/GenBank/DDBJ databases">
        <title>Lysobacter chinensis sp. nov., a bacterium isolated from cow dung compost.</title>
        <authorList>
            <person name="Liu Y."/>
        </authorList>
    </citation>
    <scope>NUCLEOTIDE SEQUENCE [LARGE SCALE GENOMIC DNA]</scope>
    <source>
        <strain evidence="2 3">TLK-CK17</strain>
    </source>
</reference>
<dbReference type="EMBL" id="JAKJPO010000014">
    <property type="protein sequence ID" value="MCF7223273.1"/>
    <property type="molecule type" value="Genomic_DNA"/>
</dbReference>
<evidence type="ECO:0000256" key="1">
    <source>
        <dbReference type="SAM" id="MobiDB-lite"/>
    </source>
</evidence>
<reference evidence="3" key="1">
    <citation type="submission" date="2022-01" db="EMBL/GenBank/DDBJ databases">
        <title>Lysobacter chinensis sp. nov., a bacterium isolated from cow dung compost.</title>
        <authorList>
            <person name="Zhou L.Y."/>
        </authorList>
    </citation>
    <scope>NUCLEOTIDE SEQUENCE [LARGE SCALE GENOMIC DNA]</scope>
    <source>
        <strain evidence="3">TLK-CK17</strain>
    </source>
</reference>
<name>A0ABS9HWX6_9GAMM</name>
<proteinExistence type="predicted"/>
<dbReference type="Proteomes" id="UP001430796">
    <property type="component" value="Unassembled WGS sequence"/>
</dbReference>
<feature type="compositionally biased region" description="Basic and acidic residues" evidence="1">
    <location>
        <begin position="13"/>
        <end position="26"/>
    </location>
</feature>
<sequence>MGAADACTSAMQARDRGQRRSTDASRRVHGLTASMLNRDTADAWGKRLDAGN</sequence>
<protein>
    <submittedName>
        <fullName evidence="2">Uncharacterized protein</fullName>
    </submittedName>
</protein>
<dbReference type="RefSeq" id="WP_237056215.1">
    <property type="nucleotide sequence ID" value="NZ_JAKJPO010000014.1"/>
</dbReference>
<organism evidence="2 3">
    <name type="scientific">Marilutibacter chinensis</name>
    <dbReference type="NCBI Taxonomy" id="2912247"/>
    <lineage>
        <taxon>Bacteria</taxon>
        <taxon>Pseudomonadati</taxon>
        <taxon>Pseudomonadota</taxon>
        <taxon>Gammaproteobacteria</taxon>
        <taxon>Lysobacterales</taxon>
        <taxon>Lysobacteraceae</taxon>
        <taxon>Marilutibacter</taxon>
    </lineage>
</organism>
<feature type="region of interest" description="Disordered" evidence="1">
    <location>
        <begin position="1"/>
        <end position="29"/>
    </location>
</feature>
<evidence type="ECO:0000313" key="3">
    <source>
        <dbReference type="Proteomes" id="UP001430796"/>
    </source>
</evidence>
<accession>A0ABS9HWX6</accession>